<dbReference type="Gene3D" id="3.30.300.20">
    <property type="match status" value="1"/>
</dbReference>
<dbReference type="Pfam" id="PF14714">
    <property type="entry name" value="KH_dom-like"/>
    <property type="match status" value="1"/>
</dbReference>
<dbReference type="SMART" id="SM00382">
    <property type="entry name" value="AAA"/>
    <property type="match status" value="1"/>
</dbReference>
<keyword evidence="4" id="KW-0677">Repeat</keyword>
<dbReference type="InterPro" id="IPR005225">
    <property type="entry name" value="Small_GTP-bd"/>
</dbReference>
<dbReference type="CDD" id="cd01895">
    <property type="entry name" value="EngA2"/>
    <property type="match status" value="1"/>
</dbReference>
<evidence type="ECO:0000256" key="6">
    <source>
        <dbReference type="ARBA" id="ARBA00023134"/>
    </source>
</evidence>
<dbReference type="NCBIfam" id="TIGR03594">
    <property type="entry name" value="GTPase_EngA"/>
    <property type="match status" value="1"/>
</dbReference>
<protein>
    <recommendedName>
        <fullName evidence="2">GTPase Der</fullName>
    </recommendedName>
    <alternativeName>
        <fullName evidence="7">GTP-binding protein EngA</fullName>
    </alternativeName>
</protein>
<evidence type="ECO:0000256" key="7">
    <source>
        <dbReference type="ARBA" id="ARBA00032345"/>
    </source>
</evidence>
<evidence type="ECO:0000256" key="2">
    <source>
        <dbReference type="ARBA" id="ARBA00020953"/>
    </source>
</evidence>
<dbReference type="InterPro" id="IPR016484">
    <property type="entry name" value="GTPase_Der"/>
</dbReference>
<dbReference type="SUPFAM" id="SSF52540">
    <property type="entry name" value="P-loop containing nucleoside triphosphate hydrolases"/>
    <property type="match status" value="2"/>
</dbReference>
<feature type="domain" description="AAA+ ATPase" evidence="9">
    <location>
        <begin position="209"/>
        <end position="354"/>
    </location>
</feature>
<reference evidence="11" key="1">
    <citation type="journal article" date="2013" name="Nature">
        <title>Pan genome of the phytoplankton Emiliania underpins its global distribution.</title>
        <authorList>
            <person name="Read B.A."/>
            <person name="Kegel J."/>
            <person name="Klute M.J."/>
            <person name="Kuo A."/>
            <person name="Lefebvre S.C."/>
            <person name="Maumus F."/>
            <person name="Mayer C."/>
            <person name="Miller J."/>
            <person name="Monier A."/>
            <person name="Salamov A."/>
            <person name="Young J."/>
            <person name="Aguilar M."/>
            <person name="Claverie J.M."/>
            <person name="Frickenhaus S."/>
            <person name="Gonzalez K."/>
            <person name="Herman E.K."/>
            <person name="Lin Y.C."/>
            <person name="Napier J."/>
            <person name="Ogata H."/>
            <person name="Sarno A.F."/>
            <person name="Shmutz J."/>
            <person name="Schroeder D."/>
            <person name="de Vargas C."/>
            <person name="Verret F."/>
            <person name="von Dassow P."/>
            <person name="Valentin K."/>
            <person name="Van de Peer Y."/>
            <person name="Wheeler G."/>
            <person name="Dacks J.B."/>
            <person name="Delwiche C.F."/>
            <person name="Dyhrman S.T."/>
            <person name="Glockner G."/>
            <person name="John U."/>
            <person name="Richards T."/>
            <person name="Worden A.Z."/>
            <person name="Zhang X."/>
            <person name="Grigoriev I.V."/>
            <person name="Allen A.E."/>
            <person name="Bidle K."/>
            <person name="Borodovsky M."/>
            <person name="Bowler C."/>
            <person name="Brownlee C."/>
            <person name="Cock J.M."/>
            <person name="Elias M."/>
            <person name="Gladyshev V.N."/>
            <person name="Groth M."/>
            <person name="Guda C."/>
            <person name="Hadaegh A."/>
            <person name="Iglesias-Rodriguez M.D."/>
            <person name="Jenkins J."/>
            <person name="Jones B.M."/>
            <person name="Lawson T."/>
            <person name="Leese F."/>
            <person name="Lindquist E."/>
            <person name="Lobanov A."/>
            <person name="Lomsadze A."/>
            <person name="Malik S.B."/>
            <person name="Marsh M.E."/>
            <person name="Mackinder L."/>
            <person name="Mock T."/>
            <person name="Mueller-Roeber B."/>
            <person name="Pagarete A."/>
            <person name="Parker M."/>
            <person name="Probert I."/>
            <person name="Quesneville H."/>
            <person name="Raines C."/>
            <person name="Rensing S.A."/>
            <person name="Riano-Pachon D.M."/>
            <person name="Richier S."/>
            <person name="Rokitta S."/>
            <person name="Shiraiwa Y."/>
            <person name="Soanes D.M."/>
            <person name="van der Giezen M."/>
            <person name="Wahlund T.M."/>
            <person name="Williams B."/>
            <person name="Wilson W."/>
            <person name="Wolfe G."/>
            <person name="Wurch L.L."/>
        </authorList>
    </citation>
    <scope>NUCLEOTIDE SEQUENCE</scope>
</reference>
<dbReference type="PRINTS" id="PR00326">
    <property type="entry name" value="GTP1OBG"/>
</dbReference>
<evidence type="ECO:0000256" key="3">
    <source>
        <dbReference type="ARBA" id="ARBA00022517"/>
    </source>
</evidence>
<feature type="region of interest" description="Disordered" evidence="8">
    <location>
        <begin position="521"/>
        <end position="548"/>
    </location>
</feature>
<dbReference type="PaxDb" id="2903-EOD36213"/>
<evidence type="ECO:0000256" key="8">
    <source>
        <dbReference type="SAM" id="MobiDB-lite"/>
    </source>
</evidence>
<dbReference type="EnsemblProtists" id="EOD36213">
    <property type="protein sequence ID" value="EOD36213"/>
    <property type="gene ID" value="EMIHUDRAFT_631866"/>
</dbReference>
<dbReference type="HAMAP" id="MF_00195">
    <property type="entry name" value="GTPase_Der"/>
    <property type="match status" value="1"/>
</dbReference>
<keyword evidence="6" id="KW-0342">GTP-binding</keyword>
<organism evidence="10 11">
    <name type="scientific">Emiliania huxleyi (strain CCMP1516)</name>
    <dbReference type="NCBI Taxonomy" id="280463"/>
    <lineage>
        <taxon>Eukaryota</taxon>
        <taxon>Haptista</taxon>
        <taxon>Haptophyta</taxon>
        <taxon>Prymnesiophyceae</taxon>
        <taxon>Isochrysidales</taxon>
        <taxon>Noelaerhabdaceae</taxon>
        <taxon>Emiliania</taxon>
    </lineage>
</organism>
<reference evidence="10" key="2">
    <citation type="submission" date="2024-10" db="UniProtKB">
        <authorList>
            <consortium name="EnsemblProtists"/>
        </authorList>
    </citation>
    <scope>IDENTIFICATION</scope>
</reference>
<dbReference type="PANTHER" id="PTHR43834">
    <property type="entry name" value="GTPASE DER"/>
    <property type="match status" value="1"/>
</dbReference>
<evidence type="ECO:0000259" key="9">
    <source>
        <dbReference type="SMART" id="SM00382"/>
    </source>
</evidence>
<dbReference type="AlphaFoldDB" id="A0A0D3KKC8"/>
<keyword evidence="3" id="KW-0690">Ribosome biogenesis</keyword>
<evidence type="ECO:0000313" key="10">
    <source>
        <dbReference type="EnsemblProtists" id="EOD36213"/>
    </source>
</evidence>
<dbReference type="KEGG" id="ehx:EMIHUDRAFT_631866"/>
<feature type="compositionally biased region" description="Basic and acidic residues" evidence="8">
    <location>
        <begin position="521"/>
        <end position="532"/>
    </location>
</feature>
<evidence type="ECO:0000256" key="5">
    <source>
        <dbReference type="ARBA" id="ARBA00022741"/>
    </source>
</evidence>
<dbReference type="GeneID" id="17281415"/>
<dbReference type="eggNOG" id="KOG1191">
    <property type="taxonomic scope" value="Eukaryota"/>
</dbReference>
<evidence type="ECO:0000313" key="11">
    <source>
        <dbReference type="Proteomes" id="UP000013827"/>
    </source>
</evidence>
<accession>A0A0D3KKC8</accession>
<dbReference type="Gene3D" id="3.40.50.300">
    <property type="entry name" value="P-loop containing nucleotide triphosphate hydrolases"/>
    <property type="match status" value="2"/>
</dbReference>
<evidence type="ECO:0000256" key="4">
    <source>
        <dbReference type="ARBA" id="ARBA00022737"/>
    </source>
</evidence>
<dbReference type="NCBIfam" id="TIGR00231">
    <property type="entry name" value="small_GTP"/>
    <property type="match status" value="1"/>
</dbReference>
<dbReference type="GO" id="GO:0042254">
    <property type="term" value="P:ribosome biogenesis"/>
    <property type="evidence" value="ECO:0007669"/>
    <property type="project" value="UniProtKB-KW"/>
</dbReference>
<dbReference type="InterPro" id="IPR003593">
    <property type="entry name" value="AAA+_ATPase"/>
</dbReference>
<dbReference type="GO" id="GO:0043022">
    <property type="term" value="F:ribosome binding"/>
    <property type="evidence" value="ECO:0007669"/>
    <property type="project" value="TreeGrafter"/>
</dbReference>
<evidence type="ECO:0000256" key="1">
    <source>
        <dbReference type="ARBA" id="ARBA00008279"/>
    </source>
</evidence>
<dbReference type="InterPro" id="IPR027417">
    <property type="entry name" value="P-loop_NTPase"/>
</dbReference>
<dbReference type="Proteomes" id="UP000013827">
    <property type="component" value="Unassembled WGS sequence"/>
</dbReference>
<sequence>MLLTRTKRRLCTASLDAAAAGSLPLLAIVGAPNAGKSTLYNRLVRTELSARSFRPRALVAPTAGTTRDRMEGESEWLGYRFRVVDTGGIEHFQDKPVSLAARSRWHAPPACPQVLLLVDAKAGAGAAEERLASLLRRLRPVHDPSAGAVLLAANKCDSREARHGMHELWSLGLGEPRLLSALHGVGSAELLDDVVAAMQRREAESTGDAVGKVAVVGRPNVGKSSLLNALLGQERMVVNPVAGTTRDSVACEYEWRGEKLLLIDTAGIRRQAAGGEEREELDRAAVAAARVAISQCHVALLLLDAYQGLTRADLAIAGLVTEQQKSCVIVANKADRLDAAARRAFSDSVRERMPWLDYAPVLHASALTGAGVDEALDTAASALAWRRTKVPKRRLNELFARAQLLRPLPVVRGARLKMQYATQHATESPTFVFRMNRQAEMHPSVVRWVERTLRSHWPFDATPLRLVFKADPPRRRRRNALARAEGASSRFVKMPKKKWRELQKPFWQREKFVAQVRERNRERRRASQEARRAAAAAGGLPTSGRIGSALAARHVRGEGHGQG</sequence>
<comment type="similarity">
    <text evidence="1">Belongs to the TRAFAC class TrmE-Era-EngA-EngB-Septin-like GTPase superfamily. EngA (Der) GTPase family.</text>
</comment>
<dbReference type="HOGENOM" id="CLU_016077_6_2_1"/>
<keyword evidence="5" id="KW-0547">Nucleotide-binding</keyword>
<proteinExistence type="inferred from homology"/>
<keyword evidence="11" id="KW-1185">Reference proteome</keyword>
<dbReference type="RefSeq" id="XP_005788642.1">
    <property type="nucleotide sequence ID" value="XM_005788585.1"/>
</dbReference>
<dbReference type="InterPro" id="IPR032859">
    <property type="entry name" value="KH_dom-like"/>
</dbReference>
<dbReference type="PANTHER" id="PTHR43834:SF6">
    <property type="entry name" value="GTPASE DER"/>
    <property type="match status" value="1"/>
</dbReference>
<dbReference type="STRING" id="2903.R1DL26"/>
<dbReference type="InterPro" id="IPR006073">
    <property type="entry name" value="GTP-bd"/>
</dbReference>
<name>A0A0D3KKC8_EMIH1</name>
<dbReference type="InterPro" id="IPR015946">
    <property type="entry name" value="KH_dom-like_a/b"/>
</dbReference>
<dbReference type="GO" id="GO:0005525">
    <property type="term" value="F:GTP binding"/>
    <property type="evidence" value="ECO:0007669"/>
    <property type="project" value="UniProtKB-KW"/>
</dbReference>
<dbReference type="Pfam" id="PF01926">
    <property type="entry name" value="MMR_HSR1"/>
    <property type="match status" value="2"/>
</dbReference>